<name>A0A5J4RTS8_9ZZZZ</name>
<evidence type="ECO:0000313" key="1">
    <source>
        <dbReference type="EMBL" id="KAA6337174.1"/>
    </source>
</evidence>
<protein>
    <submittedName>
        <fullName evidence="1">Uncharacterized protein</fullName>
    </submittedName>
</protein>
<comment type="caution">
    <text evidence="1">The sequence shown here is derived from an EMBL/GenBank/DDBJ whole genome shotgun (WGS) entry which is preliminary data.</text>
</comment>
<dbReference type="PANTHER" id="PTHR35145:SF1">
    <property type="entry name" value="CYTOPLASMIC PROTEIN"/>
    <property type="match status" value="1"/>
</dbReference>
<dbReference type="PANTHER" id="PTHR35145">
    <property type="entry name" value="CYTOPLASMIC PROTEIN-RELATED"/>
    <property type="match status" value="1"/>
</dbReference>
<proteinExistence type="predicted"/>
<organism evidence="1">
    <name type="scientific">termite gut metagenome</name>
    <dbReference type="NCBI Taxonomy" id="433724"/>
    <lineage>
        <taxon>unclassified sequences</taxon>
        <taxon>metagenomes</taxon>
        <taxon>organismal metagenomes</taxon>
    </lineage>
</organism>
<dbReference type="EMBL" id="SNRY01000723">
    <property type="protein sequence ID" value="KAA6337174.1"/>
    <property type="molecule type" value="Genomic_DNA"/>
</dbReference>
<dbReference type="InterPro" id="IPR007351">
    <property type="entry name" value="YjbR"/>
</dbReference>
<reference evidence="1" key="1">
    <citation type="submission" date="2019-03" db="EMBL/GenBank/DDBJ databases">
        <title>Single cell metagenomics reveals metabolic interactions within the superorganism composed of flagellate Streblomastix strix and complex community of Bacteroidetes bacteria on its surface.</title>
        <authorList>
            <person name="Treitli S.C."/>
            <person name="Kolisko M."/>
            <person name="Husnik F."/>
            <person name="Keeling P."/>
            <person name="Hampl V."/>
        </authorList>
    </citation>
    <scope>NUCLEOTIDE SEQUENCE</scope>
    <source>
        <strain evidence="1">STM</strain>
    </source>
</reference>
<gene>
    <name evidence="1" type="ORF">EZS27_014715</name>
</gene>
<dbReference type="AlphaFoldDB" id="A0A5J4RTS8"/>
<dbReference type="Gene3D" id="3.90.1150.30">
    <property type="match status" value="1"/>
</dbReference>
<accession>A0A5J4RTS8</accession>
<sequence length="62" mass="7493">MESQDRFKKIVPKYYLNKTHWNSLYLNGKAPEETLKRMLDQSYELILNSWSKKIQKETVNSQ</sequence>
<dbReference type="SUPFAM" id="SSF142906">
    <property type="entry name" value="YjbR-like"/>
    <property type="match status" value="1"/>
</dbReference>
<dbReference type="InterPro" id="IPR038056">
    <property type="entry name" value="YjbR-like_sf"/>
</dbReference>